<gene>
    <name evidence="1" type="ORF">Pc13g11170</name>
    <name evidence="1" type="ORF">PCH_Pc13g11170</name>
</gene>
<protein>
    <submittedName>
        <fullName evidence="1">Pc13g11170 protein</fullName>
    </submittedName>
</protein>
<dbReference type="OrthoDB" id="21502at2759"/>
<dbReference type="Proteomes" id="UP000000724">
    <property type="component" value="Contig Pc00c13"/>
</dbReference>
<dbReference type="KEGG" id="pcs:N7525_003071"/>
<organism evidence="1 2">
    <name type="scientific">Penicillium rubens (strain ATCC 28089 / DSM 1075 / NRRL 1951 / Wisconsin 54-1255)</name>
    <name type="common">Penicillium chrysogenum</name>
    <dbReference type="NCBI Taxonomy" id="500485"/>
    <lineage>
        <taxon>Eukaryota</taxon>
        <taxon>Fungi</taxon>
        <taxon>Dikarya</taxon>
        <taxon>Ascomycota</taxon>
        <taxon>Pezizomycotina</taxon>
        <taxon>Eurotiomycetes</taxon>
        <taxon>Eurotiomycetidae</taxon>
        <taxon>Eurotiales</taxon>
        <taxon>Aspergillaceae</taxon>
        <taxon>Penicillium</taxon>
        <taxon>Penicillium chrysogenum species complex</taxon>
    </lineage>
</organism>
<accession>B6H4W0</accession>
<dbReference type="eggNOG" id="ENOG502SNZY">
    <property type="taxonomic scope" value="Eukaryota"/>
</dbReference>
<dbReference type="AlphaFoldDB" id="B6H4W0"/>
<proteinExistence type="predicted"/>
<dbReference type="EMBL" id="AM920428">
    <property type="protein sequence ID" value="CAP92186.1"/>
    <property type="molecule type" value="Genomic_DNA"/>
</dbReference>
<dbReference type="VEuPathDB" id="FungiDB:PCH_Pc13g11170"/>
<evidence type="ECO:0000313" key="1">
    <source>
        <dbReference type="EMBL" id="CAP92186.1"/>
    </source>
</evidence>
<dbReference type="HOGENOM" id="CLU_580184_0_0_1"/>
<dbReference type="BioCyc" id="PCHR:PC13G11170-MONOMER"/>
<dbReference type="Gene3D" id="3.30.559.10">
    <property type="entry name" value="Chloramphenicol acetyltransferase-like domain"/>
    <property type="match status" value="2"/>
</dbReference>
<dbReference type="GeneID" id="8305986"/>
<name>B6H4W0_PENRW</name>
<reference evidence="1 2" key="1">
    <citation type="journal article" date="2008" name="Nat. Biotechnol.">
        <title>Genome sequencing and analysis of the filamentous fungus Penicillium chrysogenum.</title>
        <authorList>
            <person name="van den Berg M.A."/>
            <person name="Albang R."/>
            <person name="Albermann K."/>
            <person name="Badger J.H."/>
            <person name="Daran J.-M."/>
            <person name="Driessen A.J.M."/>
            <person name="Garcia-Estrada C."/>
            <person name="Fedorova N.D."/>
            <person name="Harris D.M."/>
            <person name="Heijne W.H.M."/>
            <person name="Joardar V.S."/>
            <person name="Kiel J.A.K.W."/>
            <person name="Kovalchuk A."/>
            <person name="Martin J.F."/>
            <person name="Nierman W.C."/>
            <person name="Nijland J.G."/>
            <person name="Pronk J.T."/>
            <person name="Roubos J.A."/>
            <person name="van der Klei I.J."/>
            <person name="van Peij N.N.M.E."/>
            <person name="Veenhuis M."/>
            <person name="von Doehren H."/>
            <person name="Wagner C."/>
            <person name="Wortman J.R."/>
            <person name="Bovenberg R.A.L."/>
        </authorList>
    </citation>
    <scope>NUCLEOTIDE SEQUENCE [LARGE SCALE GENOMIC DNA]</scope>
    <source>
        <strain evidence="2">ATCC 28089 / DSM 1075 / NRRL 1951 / Wisconsin 54-1255</strain>
    </source>
</reference>
<sequence>MEGPNSGSSKYACKSVSSIGSYSTIYTGLVVDAVLDSSILEGKLTELVGLWPILGGDLIKDTKPWSFTCGSTVDYASRAIDQPLATHLPTHHEQHRKEPSIMESPELSAVDEKFIFNVSPSPVNSFRLRVTFLQDATLLCFGISHHICDGNDCWEVVKAFCDLLSNRPVPSFALPPDTGGVRMSDLVKVENECSEAESNFHYLTHAQHYDNGIFNLAVTVWRVLLTILAVKFGFLAELAAKFIYIPGAWVDELRVKSQAELKDCSPDIQLTRNDVIAAWYLKSVYSPLPTSMSPDPVDYFGIINLRRFIEPPKSGTYYIRCSIGAFRCFFSVQQLKEESVAEIARNIRLATLQYTSTESVRQGLRFSEDHASKSLTLALRGTMSLGVAVVSHWTTFDYAGLDFSGASLDGKRASVIFVNPMIVNNWHLTITPVAIVTKNGSGGYWMRATNTPTGWERFGQSNKSLFPA</sequence>
<dbReference type="InterPro" id="IPR023213">
    <property type="entry name" value="CAT-like_dom_sf"/>
</dbReference>
<keyword evidence="2" id="KW-1185">Reference proteome</keyword>
<evidence type="ECO:0000313" key="2">
    <source>
        <dbReference type="Proteomes" id="UP000000724"/>
    </source>
</evidence>
<dbReference type="OMA" id="DCWEVVK"/>